<organism evidence="2 3">
    <name type="scientific">Bombyx mandarina</name>
    <name type="common">Wild silk moth</name>
    <name type="synonym">Wild silkworm</name>
    <dbReference type="NCBI Taxonomy" id="7092"/>
    <lineage>
        <taxon>Eukaryota</taxon>
        <taxon>Metazoa</taxon>
        <taxon>Ecdysozoa</taxon>
        <taxon>Arthropoda</taxon>
        <taxon>Hexapoda</taxon>
        <taxon>Insecta</taxon>
        <taxon>Pterygota</taxon>
        <taxon>Neoptera</taxon>
        <taxon>Endopterygota</taxon>
        <taxon>Lepidoptera</taxon>
        <taxon>Glossata</taxon>
        <taxon>Ditrysia</taxon>
        <taxon>Bombycoidea</taxon>
        <taxon>Bombycidae</taxon>
        <taxon>Bombycinae</taxon>
        <taxon>Bombyx</taxon>
    </lineage>
</organism>
<dbReference type="RefSeq" id="XP_028039869.1">
    <property type="nucleotide sequence ID" value="XM_028184068.1"/>
</dbReference>
<accession>A0A6J2KI38</accession>
<evidence type="ECO:0000313" key="2">
    <source>
        <dbReference type="Proteomes" id="UP000504629"/>
    </source>
</evidence>
<reference evidence="3" key="1">
    <citation type="submission" date="2025-08" db="UniProtKB">
        <authorList>
            <consortium name="RefSeq"/>
        </authorList>
    </citation>
    <scope>IDENTIFICATION</scope>
    <source>
        <tissue evidence="3">Silk gland</tissue>
    </source>
</reference>
<feature type="compositionally biased region" description="Low complexity" evidence="1">
    <location>
        <begin position="165"/>
        <end position="174"/>
    </location>
</feature>
<name>A0A6J2KI38_BOMMA</name>
<protein>
    <submittedName>
        <fullName evidence="3">Uncharacterized protein LOC114250265 isoform X1</fullName>
    </submittedName>
</protein>
<dbReference type="Proteomes" id="UP000504629">
    <property type="component" value="Unplaced"/>
</dbReference>
<feature type="compositionally biased region" description="Basic residues" evidence="1">
    <location>
        <begin position="86"/>
        <end position="96"/>
    </location>
</feature>
<dbReference type="KEGG" id="bman:114250265"/>
<proteinExistence type="predicted"/>
<dbReference type="OrthoDB" id="7491023at2759"/>
<sequence>MARSSSGSWRGGAQPNIIDLDRYMRAGVRPADDVSDAQESDRLIVDAGGLSRELRRSSSDSSREHTARTQCKRYSHDSGLSDGSYVKRRHRAHRRHPASDVLMKRQQQPLKEDSSIRDFRVVCEKALLEQQKQLARVTQLCEKLTERQATEIKCDRTVVRESSDSSELSSTSRSTGDERRKDHNRTQKCKTYKIIMNKLDELNRVFVQRGRSPPARPPLCPVNFTDKVVTTDVDRSEGLQKPQIMNQTILNKTGRCSPYGREHVVMRSMTQAYAVDIAPKEVSKLNGESPNVLIESVVKSGQSSLGSRNGNCDPRCGFDLNDPVHLYSQAKSLGTKYTHTLPGSGVRCENPADVSSRSISLCAVCRGYWKSFWKYFSTQLNEGHCKSF</sequence>
<feature type="compositionally biased region" description="Basic and acidic residues" evidence="1">
    <location>
        <begin position="175"/>
        <end position="185"/>
    </location>
</feature>
<dbReference type="GeneID" id="114250265"/>
<feature type="compositionally biased region" description="Basic and acidic residues" evidence="1">
    <location>
        <begin position="52"/>
        <end position="67"/>
    </location>
</feature>
<evidence type="ECO:0000256" key="1">
    <source>
        <dbReference type="SAM" id="MobiDB-lite"/>
    </source>
</evidence>
<evidence type="ECO:0000313" key="3">
    <source>
        <dbReference type="RefSeq" id="XP_028039869.1"/>
    </source>
</evidence>
<feature type="region of interest" description="Disordered" evidence="1">
    <location>
        <begin position="156"/>
        <end position="188"/>
    </location>
</feature>
<keyword evidence="2" id="KW-1185">Reference proteome</keyword>
<dbReference type="AlphaFoldDB" id="A0A6J2KI38"/>
<gene>
    <name evidence="3" type="primary">LOC114250265</name>
</gene>
<feature type="region of interest" description="Disordered" evidence="1">
    <location>
        <begin position="31"/>
        <end position="109"/>
    </location>
</feature>